<evidence type="ECO:0000313" key="2">
    <source>
        <dbReference type="EMBL" id="WVZ07209.1"/>
    </source>
</evidence>
<sequence length="245" mass="27593">MGKYLESAARLEELSRIVSSAKPNIRPKGTLPRTPSRVVTTRSATPIGVKVELAKKMEPFEECRTPLAKVVADCAKRWFQDTLKEAKAGDTGMQVLVGQMYNSGYGVPRDPQKVTDYTVMSFVYRDMFGLVKRQEIEIQFGKCVVNGQVTEQVIQIHVIRRTKINPVLNFRVVEVKVGLHCDDCIRKILKAIKKIEDIETYNVDTKLNKVIVTGNVTTEKVIRVLQKIGKNAIAWKDDQSDNSVV</sequence>
<proteinExistence type="predicted"/>
<dbReference type="InterPro" id="IPR006121">
    <property type="entry name" value="HMA_dom"/>
</dbReference>
<protein>
    <recommendedName>
        <fullName evidence="1">HMA domain-containing protein</fullName>
    </recommendedName>
</protein>
<organism evidence="2 3">
    <name type="scientific">Vigna mungo</name>
    <name type="common">Black gram</name>
    <name type="synonym">Phaseolus mungo</name>
    <dbReference type="NCBI Taxonomy" id="3915"/>
    <lineage>
        <taxon>Eukaryota</taxon>
        <taxon>Viridiplantae</taxon>
        <taxon>Streptophyta</taxon>
        <taxon>Embryophyta</taxon>
        <taxon>Tracheophyta</taxon>
        <taxon>Spermatophyta</taxon>
        <taxon>Magnoliopsida</taxon>
        <taxon>eudicotyledons</taxon>
        <taxon>Gunneridae</taxon>
        <taxon>Pentapetalae</taxon>
        <taxon>rosids</taxon>
        <taxon>fabids</taxon>
        <taxon>Fabales</taxon>
        <taxon>Fabaceae</taxon>
        <taxon>Papilionoideae</taxon>
        <taxon>50 kb inversion clade</taxon>
        <taxon>NPAAA clade</taxon>
        <taxon>indigoferoid/millettioid clade</taxon>
        <taxon>Phaseoleae</taxon>
        <taxon>Vigna</taxon>
    </lineage>
</organism>
<gene>
    <name evidence="2" type="ORF">V8G54_020555</name>
</gene>
<accession>A0AAQ3RTH8</accession>
<dbReference type="AlphaFoldDB" id="A0AAQ3RTH8"/>
<evidence type="ECO:0000259" key="1">
    <source>
        <dbReference type="PROSITE" id="PS50846"/>
    </source>
</evidence>
<evidence type="ECO:0000313" key="3">
    <source>
        <dbReference type="Proteomes" id="UP001374535"/>
    </source>
</evidence>
<dbReference type="InterPro" id="IPR036163">
    <property type="entry name" value="HMA_dom_sf"/>
</dbReference>
<dbReference type="PANTHER" id="PTHR36792:SF7">
    <property type="entry name" value="TETRATRICOPEPTIDE-LIKE HELICAL DOMAIN-CONTAINING PROTEIN-RELATED"/>
    <property type="match status" value="1"/>
</dbReference>
<dbReference type="PANTHER" id="PTHR36792">
    <property type="entry name" value="EXPRESSED PROTEIN"/>
    <property type="match status" value="1"/>
</dbReference>
<name>A0AAQ3RTH8_VIGMU</name>
<keyword evidence="3" id="KW-1185">Reference proteome</keyword>
<dbReference type="Proteomes" id="UP001374535">
    <property type="component" value="Chromosome 6"/>
</dbReference>
<dbReference type="Gene3D" id="3.30.70.100">
    <property type="match status" value="1"/>
</dbReference>
<dbReference type="GO" id="GO:0046872">
    <property type="term" value="F:metal ion binding"/>
    <property type="evidence" value="ECO:0007669"/>
    <property type="project" value="InterPro"/>
</dbReference>
<dbReference type="Pfam" id="PF00403">
    <property type="entry name" value="HMA"/>
    <property type="match status" value="1"/>
</dbReference>
<feature type="domain" description="HMA" evidence="1">
    <location>
        <begin position="170"/>
        <end position="233"/>
    </location>
</feature>
<dbReference type="SUPFAM" id="SSF55008">
    <property type="entry name" value="HMA, heavy metal-associated domain"/>
    <property type="match status" value="1"/>
</dbReference>
<dbReference type="CDD" id="cd00371">
    <property type="entry name" value="HMA"/>
    <property type="match status" value="1"/>
</dbReference>
<reference evidence="2 3" key="1">
    <citation type="journal article" date="2023" name="Life. Sci Alliance">
        <title>Evolutionary insights into 3D genome organization and epigenetic landscape of Vigna mungo.</title>
        <authorList>
            <person name="Junaid A."/>
            <person name="Singh B."/>
            <person name="Bhatia S."/>
        </authorList>
    </citation>
    <scope>NUCLEOTIDE SEQUENCE [LARGE SCALE GENOMIC DNA]</scope>
    <source>
        <strain evidence="2">Urdbean</strain>
    </source>
</reference>
<dbReference type="PROSITE" id="PS50846">
    <property type="entry name" value="HMA_2"/>
    <property type="match status" value="1"/>
</dbReference>
<dbReference type="EMBL" id="CP144695">
    <property type="protein sequence ID" value="WVZ07209.1"/>
    <property type="molecule type" value="Genomic_DNA"/>
</dbReference>